<dbReference type="Pfam" id="PF03129">
    <property type="entry name" value="HGTP_anticodon"/>
    <property type="match status" value="1"/>
</dbReference>
<feature type="binding site" evidence="6">
    <location>
        <position position="124"/>
    </location>
    <ligand>
        <name>L-histidine</name>
        <dbReference type="ChEBI" id="CHEBI:57595"/>
    </ligand>
</feature>
<dbReference type="Gene3D" id="3.30.930.10">
    <property type="entry name" value="Bira Bifunctional Protein, Domain 2"/>
    <property type="match status" value="1"/>
</dbReference>
<dbReference type="EC" id="6.1.1.21" evidence="2"/>
<comment type="similarity">
    <text evidence="1">Belongs to the class-II aminoacyl-tRNA synthetase family.</text>
</comment>
<dbReference type="NCBIfam" id="TIGR00442">
    <property type="entry name" value="hisS"/>
    <property type="match status" value="1"/>
</dbReference>
<dbReference type="AlphaFoldDB" id="A0A3S8UW33"/>
<dbReference type="GO" id="GO:0005524">
    <property type="term" value="F:ATP binding"/>
    <property type="evidence" value="ECO:0007669"/>
    <property type="project" value="InterPro"/>
</dbReference>
<feature type="binding site" evidence="6">
    <location>
        <begin position="79"/>
        <end position="81"/>
    </location>
    <ligand>
        <name>L-histidine</name>
        <dbReference type="ChEBI" id="CHEBI:57595"/>
    </ligand>
</feature>
<reference evidence="8" key="1">
    <citation type="journal article" date="2018" name="J. Phycol.">
        <title>Molecular phylogenetics supports a clade of red algal parasites retaining native plastids: taxonomy and terminology revised.</title>
        <authorList>
            <person name="Salomaki E.D."/>
            <person name="Lane C.E."/>
        </authorList>
    </citation>
    <scope>NUCLEOTIDE SEQUENCE</scope>
</reference>
<geneLocation type="plastid" evidence="8"/>
<keyword evidence="8" id="KW-0934">Plastid</keyword>
<protein>
    <recommendedName>
        <fullName evidence="2">histidine--tRNA ligase</fullName>
        <ecNumber evidence="2">6.1.1.21</ecNumber>
    </recommendedName>
    <alternativeName>
        <fullName evidence="4">Histidyl-tRNA synthetase</fullName>
    </alternativeName>
</protein>
<dbReference type="CDD" id="cd00773">
    <property type="entry name" value="HisRS-like_core"/>
    <property type="match status" value="1"/>
</dbReference>
<feature type="binding site" evidence="6">
    <location>
        <position position="255"/>
    </location>
    <ligand>
        <name>L-histidine</name>
        <dbReference type="ChEBI" id="CHEBI:57595"/>
    </ligand>
</feature>
<dbReference type="InterPro" id="IPR015807">
    <property type="entry name" value="His-tRNA-ligase"/>
</dbReference>
<evidence type="ECO:0000256" key="1">
    <source>
        <dbReference type="ARBA" id="ARBA00008226"/>
    </source>
</evidence>
<dbReference type="InterPro" id="IPR041715">
    <property type="entry name" value="HisRS-like_core"/>
</dbReference>
<dbReference type="EMBL" id="MK039118">
    <property type="protein sequence ID" value="AZL88055.1"/>
    <property type="molecule type" value="Genomic_DNA"/>
</dbReference>
<feature type="binding site" evidence="6">
    <location>
        <position position="128"/>
    </location>
    <ligand>
        <name>L-histidine</name>
        <dbReference type="ChEBI" id="CHEBI:57595"/>
    </ligand>
</feature>
<proteinExistence type="inferred from homology"/>
<dbReference type="GO" id="GO:0006427">
    <property type="term" value="P:histidyl-tRNA aminoacylation"/>
    <property type="evidence" value="ECO:0007669"/>
    <property type="project" value="InterPro"/>
</dbReference>
<comment type="catalytic activity">
    <reaction evidence="5">
        <text>tRNA(His) + L-histidine + ATP = L-histidyl-tRNA(His) + AMP + diphosphate + H(+)</text>
        <dbReference type="Rhea" id="RHEA:17313"/>
        <dbReference type="Rhea" id="RHEA-COMP:9665"/>
        <dbReference type="Rhea" id="RHEA-COMP:9689"/>
        <dbReference type="ChEBI" id="CHEBI:15378"/>
        <dbReference type="ChEBI" id="CHEBI:30616"/>
        <dbReference type="ChEBI" id="CHEBI:33019"/>
        <dbReference type="ChEBI" id="CHEBI:57595"/>
        <dbReference type="ChEBI" id="CHEBI:78442"/>
        <dbReference type="ChEBI" id="CHEBI:78527"/>
        <dbReference type="ChEBI" id="CHEBI:456215"/>
        <dbReference type="EC" id="6.1.1.21"/>
    </reaction>
</comment>
<evidence type="ECO:0000256" key="4">
    <source>
        <dbReference type="ARBA" id="ARBA00030619"/>
    </source>
</evidence>
<dbReference type="SUPFAM" id="SSF52954">
    <property type="entry name" value="Class II aaRS ABD-related"/>
    <property type="match status" value="1"/>
</dbReference>
<dbReference type="PROSITE" id="PS50862">
    <property type="entry name" value="AA_TRNA_LIGASE_II"/>
    <property type="match status" value="1"/>
</dbReference>
<dbReference type="Gene3D" id="3.40.50.800">
    <property type="entry name" value="Anticodon-binding domain"/>
    <property type="match status" value="1"/>
</dbReference>
<evidence type="ECO:0000313" key="8">
    <source>
        <dbReference type="EMBL" id="AZL88055.1"/>
    </source>
</evidence>
<keyword evidence="8" id="KW-0436">Ligase</keyword>
<dbReference type="HAMAP" id="MF_00127">
    <property type="entry name" value="His_tRNA_synth"/>
    <property type="match status" value="1"/>
</dbReference>
<feature type="binding site" evidence="6">
    <location>
        <begin position="259"/>
        <end position="260"/>
    </location>
    <ligand>
        <name>L-histidine</name>
        <dbReference type="ChEBI" id="CHEBI:57595"/>
    </ligand>
</feature>
<sequence>MQPLRGTKDILPNEIQLWQQICQITKELLNLHNYNEIQTPILENTELFKKTIGNTTDIINKEMYSFNDQSQRNITLRPEGTASIARAFIHNKLYLDQTIQRLWYLGPMFRYERPQKGRQRQFHQLGIECIGSSIPIADVEVIRLAIIILKALKCKTYELQINSIGNAKEREQYIIALMAYLDQYKNDLDQDLNKKITINPLRILDSKNIKIQEILIKAPKLNKYLDKISLYHFDEICHNLTYLNIPYKINQNLVRGLDYYNNTAFEIKIKSLYHQNTICGGGRYDQLIKSLGGPNTPSVGWAIGLERLIMITHQNLKQRKNNNTIYIINQSHDHSYIIWNIINQLEIYHIKFELDLSKNTLFKQIKKANQMKIKICFILGEDEINNQYITIKWLQTSTQQKINFSKLNEYLKYLKYYIIT</sequence>
<evidence type="ECO:0000259" key="7">
    <source>
        <dbReference type="PROSITE" id="PS50862"/>
    </source>
</evidence>
<dbReference type="GO" id="GO:0005737">
    <property type="term" value="C:cytoplasm"/>
    <property type="evidence" value="ECO:0007669"/>
    <property type="project" value="InterPro"/>
</dbReference>
<organism evidence="8">
    <name type="scientific">Harveyella mirabilis</name>
    <dbReference type="NCBI Taxonomy" id="282355"/>
    <lineage>
        <taxon>Eukaryota</taxon>
        <taxon>Rhodophyta</taxon>
        <taxon>Florideophyceae</taxon>
        <taxon>Rhodymeniophycidae</taxon>
        <taxon>Gigartinales</taxon>
        <taxon>Choreocolacaceae</taxon>
        <taxon>Harveyella</taxon>
    </lineage>
</organism>
<dbReference type="PANTHER" id="PTHR43707">
    <property type="entry name" value="HISTIDYL-TRNA SYNTHETASE"/>
    <property type="match status" value="1"/>
</dbReference>
<dbReference type="PANTHER" id="PTHR43707:SF1">
    <property type="entry name" value="HISTIDINE--TRNA LIGASE, MITOCHONDRIAL-RELATED"/>
    <property type="match status" value="1"/>
</dbReference>
<feature type="domain" description="Aminoacyl-transfer RNA synthetases class-II family profile" evidence="7">
    <location>
        <begin position="1"/>
        <end position="311"/>
    </location>
</feature>
<dbReference type="InterPro" id="IPR006195">
    <property type="entry name" value="aa-tRNA-synth_II"/>
</dbReference>
<keyword evidence="3" id="KW-0547">Nucleotide-binding</keyword>
<evidence type="ECO:0000256" key="5">
    <source>
        <dbReference type="ARBA" id="ARBA00047639"/>
    </source>
</evidence>
<dbReference type="InterPro" id="IPR036621">
    <property type="entry name" value="Anticodon-bd_dom_sf"/>
</dbReference>
<dbReference type="GO" id="GO:0004821">
    <property type="term" value="F:histidine-tRNA ligase activity"/>
    <property type="evidence" value="ECO:0007669"/>
    <property type="project" value="UniProtKB-EC"/>
</dbReference>
<feature type="binding site" evidence="6">
    <location>
        <position position="110"/>
    </location>
    <ligand>
        <name>L-histidine</name>
        <dbReference type="ChEBI" id="CHEBI:57595"/>
    </ligand>
</feature>
<dbReference type="InterPro" id="IPR045864">
    <property type="entry name" value="aa-tRNA-synth_II/BPL/LPL"/>
</dbReference>
<name>A0A3S8UW33_9FLOR</name>
<dbReference type="InterPro" id="IPR004516">
    <property type="entry name" value="HisRS/HisZ"/>
</dbReference>
<gene>
    <name evidence="8" type="primary">hisS</name>
</gene>
<evidence type="ECO:0000256" key="6">
    <source>
        <dbReference type="PIRSR" id="PIRSR001549-1"/>
    </source>
</evidence>
<evidence type="ECO:0000256" key="2">
    <source>
        <dbReference type="ARBA" id="ARBA00012815"/>
    </source>
</evidence>
<dbReference type="Pfam" id="PF13393">
    <property type="entry name" value="tRNA-synt_His"/>
    <property type="match status" value="1"/>
</dbReference>
<dbReference type="SUPFAM" id="SSF55681">
    <property type="entry name" value="Class II aaRS and biotin synthetases"/>
    <property type="match status" value="1"/>
</dbReference>
<evidence type="ECO:0000256" key="3">
    <source>
        <dbReference type="ARBA" id="ARBA00022741"/>
    </source>
</evidence>
<dbReference type="InterPro" id="IPR004154">
    <property type="entry name" value="Anticodon-bd"/>
</dbReference>
<dbReference type="PIRSF" id="PIRSF001549">
    <property type="entry name" value="His-tRNA_synth"/>
    <property type="match status" value="1"/>
</dbReference>
<accession>A0A3S8UW33</accession>